<comment type="caution">
    <text evidence="13">The sequence shown here is derived from an EMBL/GenBank/DDBJ whole genome shotgun (WGS) entry which is preliminary data.</text>
</comment>
<dbReference type="SUPFAM" id="SSF48264">
    <property type="entry name" value="Cytochrome P450"/>
    <property type="match status" value="1"/>
</dbReference>
<dbReference type="Proteomes" id="UP000654370">
    <property type="component" value="Unassembled WGS sequence"/>
</dbReference>
<accession>A0A8H7ULW7</accession>
<keyword evidence="12" id="KW-0560">Oxidoreductase</keyword>
<dbReference type="CDD" id="cd11041">
    <property type="entry name" value="CYP503A1-like"/>
    <property type="match status" value="1"/>
</dbReference>
<name>A0A8H7ULW7_MORIS</name>
<feature type="binding site" description="axial binding residue" evidence="11">
    <location>
        <position position="474"/>
    </location>
    <ligand>
        <name>heme</name>
        <dbReference type="ChEBI" id="CHEBI:30413"/>
    </ligand>
    <ligandPart>
        <name>Fe</name>
        <dbReference type="ChEBI" id="CHEBI:18248"/>
    </ligandPart>
</feature>
<evidence type="ECO:0000256" key="1">
    <source>
        <dbReference type="ARBA" id="ARBA00001971"/>
    </source>
</evidence>
<keyword evidence="9 12" id="KW-0503">Monooxygenase</keyword>
<evidence type="ECO:0000256" key="9">
    <source>
        <dbReference type="ARBA" id="ARBA00023033"/>
    </source>
</evidence>
<evidence type="ECO:0008006" key="15">
    <source>
        <dbReference type="Google" id="ProtNLM"/>
    </source>
</evidence>
<dbReference type="InterPro" id="IPR002403">
    <property type="entry name" value="Cyt_P450_E_grp-IV"/>
</dbReference>
<dbReference type="GO" id="GO:0016020">
    <property type="term" value="C:membrane"/>
    <property type="evidence" value="ECO:0007669"/>
    <property type="project" value="UniProtKB-SubCell"/>
</dbReference>
<evidence type="ECO:0000256" key="7">
    <source>
        <dbReference type="ARBA" id="ARBA00022989"/>
    </source>
</evidence>
<keyword evidence="14" id="KW-1185">Reference proteome</keyword>
<evidence type="ECO:0000256" key="6">
    <source>
        <dbReference type="ARBA" id="ARBA00022723"/>
    </source>
</evidence>
<comment type="cofactor">
    <cofactor evidence="1 11">
        <name>heme</name>
        <dbReference type="ChEBI" id="CHEBI:30413"/>
    </cofactor>
</comment>
<protein>
    <recommendedName>
        <fullName evidence="15">Cytochrome P450</fullName>
    </recommendedName>
</protein>
<dbReference type="GO" id="GO:0020037">
    <property type="term" value="F:heme binding"/>
    <property type="evidence" value="ECO:0007669"/>
    <property type="project" value="InterPro"/>
</dbReference>
<keyword evidence="4 11" id="KW-0349">Heme</keyword>
<dbReference type="Pfam" id="PF00067">
    <property type="entry name" value="p450"/>
    <property type="match status" value="1"/>
</dbReference>
<keyword evidence="7" id="KW-1133">Transmembrane helix</keyword>
<dbReference type="OrthoDB" id="1844152at2759"/>
<dbReference type="PANTHER" id="PTHR46206">
    <property type="entry name" value="CYTOCHROME P450"/>
    <property type="match status" value="1"/>
</dbReference>
<evidence type="ECO:0000256" key="12">
    <source>
        <dbReference type="RuleBase" id="RU000461"/>
    </source>
</evidence>
<evidence type="ECO:0000256" key="2">
    <source>
        <dbReference type="ARBA" id="ARBA00004370"/>
    </source>
</evidence>
<dbReference type="EMBL" id="JAEPQZ010000002">
    <property type="protein sequence ID" value="KAG2184583.1"/>
    <property type="molecule type" value="Genomic_DNA"/>
</dbReference>
<gene>
    <name evidence="13" type="ORF">INT43_000492</name>
</gene>
<evidence type="ECO:0000256" key="3">
    <source>
        <dbReference type="ARBA" id="ARBA00010617"/>
    </source>
</evidence>
<evidence type="ECO:0000256" key="8">
    <source>
        <dbReference type="ARBA" id="ARBA00023004"/>
    </source>
</evidence>
<dbReference type="GO" id="GO:0005506">
    <property type="term" value="F:iron ion binding"/>
    <property type="evidence" value="ECO:0007669"/>
    <property type="project" value="InterPro"/>
</dbReference>
<evidence type="ECO:0000256" key="4">
    <source>
        <dbReference type="ARBA" id="ARBA00022617"/>
    </source>
</evidence>
<proteinExistence type="inferred from homology"/>
<dbReference type="GO" id="GO:0004497">
    <property type="term" value="F:monooxygenase activity"/>
    <property type="evidence" value="ECO:0007669"/>
    <property type="project" value="UniProtKB-KW"/>
</dbReference>
<dbReference type="PROSITE" id="PS00086">
    <property type="entry name" value="CYTOCHROME_P450"/>
    <property type="match status" value="1"/>
</dbReference>
<keyword evidence="6 11" id="KW-0479">Metal-binding</keyword>
<sequence>MSLHSLNSAFQYWSKRAQSSINELPAPVVAVSTAITVSFVAWQLVGKSKRRPANAPPVVPHYIPYFGHGIQMTRDPEKFIEECRETYGDVFEIYSFGHSMIVVTGKKIVECFRAGEEVLSFQEGIEEVLPVRHLTEISYDKQRQQAGPDFPMEKNPIIKVVRNNFKSHQISIYHDRMVDAVERCFAKDLQFQPGENSTEIDASVVLQKMVARISSQVFAGEKYAENEVLIDALANYALSMFRAGIVESLLPQPMADYLVRHYLPLGQHISTTVDEVLPMVEEIKNKEAKDGQTQPTHFMHMMIHTPGADDHVQTSEEVAFWMKDIAFASIHTTSIFLGFALHDLSDRPDIQTILRNEVAEARAKHGTITPDITTDLPIMDSFFRESLRLGSDYVGFRHKAMRDFMLSDGMLIPKGATVGLAVRDAHTNPELQDIGERNVPLNQLDPYRFVGRRSKKSTAVGQDLLTFGVGHHACPGRFFASQEIRYMLACILEKYDIRASTTSGKRAPNMLALGMVQLVSSQPLIFTKRT</sequence>
<keyword evidence="10" id="KW-0472">Membrane</keyword>
<dbReference type="InterPro" id="IPR036396">
    <property type="entry name" value="Cyt_P450_sf"/>
</dbReference>
<evidence type="ECO:0000256" key="10">
    <source>
        <dbReference type="ARBA" id="ARBA00023136"/>
    </source>
</evidence>
<evidence type="ECO:0000256" key="11">
    <source>
        <dbReference type="PIRSR" id="PIRSR602403-1"/>
    </source>
</evidence>
<organism evidence="13 14">
    <name type="scientific">Mortierella isabellina</name>
    <name type="common">Filamentous fungus</name>
    <name type="synonym">Umbelopsis isabellina</name>
    <dbReference type="NCBI Taxonomy" id="91625"/>
    <lineage>
        <taxon>Eukaryota</taxon>
        <taxon>Fungi</taxon>
        <taxon>Fungi incertae sedis</taxon>
        <taxon>Mucoromycota</taxon>
        <taxon>Mucoromycotina</taxon>
        <taxon>Umbelopsidomycetes</taxon>
        <taxon>Umbelopsidales</taxon>
        <taxon>Umbelopsidaceae</taxon>
        <taxon>Umbelopsis</taxon>
    </lineage>
</organism>
<dbReference type="GO" id="GO:0016705">
    <property type="term" value="F:oxidoreductase activity, acting on paired donors, with incorporation or reduction of molecular oxygen"/>
    <property type="evidence" value="ECO:0007669"/>
    <property type="project" value="InterPro"/>
</dbReference>
<dbReference type="PANTHER" id="PTHR46206:SF5">
    <property type="entry name" value="P450, PUTATIVE (EUROFUNG)-RELATED"/>
    <property type="match status" value="1"/>
</dbReference>
<evidence type="ECO:0000313" key="14">
    <source>
        <dbReference type="Proteomes" id="UP000654370"/>
    </source>
</evidence>
<evidence type="ECO:0000313" key="13">
    <source>
        <dbReference type="EMBL" id="KAG2184583.1"/>
    </source>
</evidence>
<dbReference type="Gene3D" id="1.10.630.10">
    <property type="entry name" value="Cytochrome P450"/>
    <property type="match status" value="1"/>
</dbReference>
<comment type="similarity">
    <text evidence="3 12">Belongs to the cytochrome P450 family.</text>
</comment>
<keyword evidence="5" id="KW-0812">Transmembrane</keyword>
<dbReference type="InterPro" id="IPR001128">
    <property type="entry name" value="Cyt_P450"/>
</dbReference>
<dbReference type="PRINTS" id="PR00465">
    <property type="entry name" value="EP450IV"/>
</dbReference>
<reference evidence="13" key="1">
    <citation type="submission" date="2020-12" db="EMBL/GenBank/DDBJ databases">
        <title>Metabolic potential, ecology and presence of endohyphal bacteria is reflected in genomic diversity of Mucoromycotina.</title>
        <authorList>
            <person name="Muszewska A."/>
            <person name="Okrasinska A."/>
            <person name="Steczkiewicz K."/>
            <person name="Drgas O."/>
            <person name="Orlowska M."/>
            <person name="Perlinska-Lenart U."/>
            <person name="Aleksandrzak-Piekarczyk T."/>
            <person name="Szatraj K."/>
            <person name="Zielenkiewicz U."/>
            <person name="Pilsyk S."/>
            <person name="Malc E."/>
            <person name="Mieczkowski P."/>
            <person name="Kruszewska J.S."/>
            <person name="Biernat P."/>
            <person name="Pawlowska J."/>
        </authorList>
    </citation>
    <scope>NUCLEOTIDE SEQUENCE</scope>
    <source>
        <strain evidence="13">WA0000067209</strain>
    </source>
</reference>
<keyword evidence="8 11" id="KW-0408">Iron</keyword>
<dbReference type="AlphaFoldDB" id="A0A8H7ULW7"/>
<dbReference type="InterPro" id="IPR017972">
    <property type="entry name" value="Cyt_P450_CS"/>
</dbReference>
<evidence type="ECO:0000256" key="5">
    <source>
        <dbReference type="ARBA" id="ARBA00022692"/>
    </source>
</evidence>
<comment type="subcellular location">
    <subcellularLocation>
        <location evidence="2">Membrane</location>
    </subcellularLocation>
</comment>